<dbReference type="InterPro" id="IPR053967">
    <property type="entry name" value="LlgE_F_G-like_D1"/>
</dbReference>
<dbReference type="GO" id="GO:0071978">
    <property type="term" value="P:bacterial-type flagellum-dependent swarming motility"/>
    <property type="evidence" value="ECO:0007669"/>
    <property type="project" value="TreeGrafter"/>
</dbReference>
<gene>
    <name evidence="11" type="primary">flgG_1</name>
    <name evidence="11" type="ORF">WYH_03160</name>
</gene>
<dbReference type="InterPro" id="IPR010930">
    <property type="entry name" value="Flg_bb/hook_C_dom"/>
</dbReference>
<dbReference type="STRING" id="1267766.WYH_03160"/>
<evidence type="ECO:0000256" key="5">
    <source>
        <dbReference type="ARBA" id="ARBA00032912"/>
    </source>
</evidence>
<dbReference type="EMBL" id="CP011452">
    <property type="protein sequence ID" value="AKH44179.1"/>
    <property type="molecule type" value="Genomic_DNA"/>
</dbReference>
<organism evidence="11 12">
    <name type="scientific">Croceibacterium atlanticum</name>
    <dbReference type="NCBI Taxonomy" id="1267766"/>
    <lineage>
        <taxon>Bacteria</taxon>
        <taxon>Pseudomonadati</taxon>
        <taxon>Pseudomonadota</taxon>
        <taxon>Alphaproteobacteria</taxon>
        <taxon>Sphingomonadales</taxon>
        <taxon>Erythrobacteraceae</taxon>
        <taxon>Croceibacterium</taxon>
    </lineage>
</organism>
<dbReference type="OrthoDB" id="9804559at2"/>
<dbReference type="InterPro" id="IPR001444">
    <property type="entry name" value="Flag_bb_rod_N"/>
</dbReference>
<dbReference type="SUPFAM" id="SSF117143">
    <property type="entry name" value="Flagellar hook protein flgE"/>
    <property type="match status" value="1"/>
</dbReference>
<dbReference type="NCBIfam" id="TIGR02488">
    <property type="entry name" value="flgG_G_neg"/>
    <property type="match status" value="1"/>
</dbReference>
<dbReference type="PANTHER" id="PTHR30435">
    <property type="entry name" value="FLAGELLAR PROTEIN"/>
    <property type="match status" value="1"/>
</dbReference>
<comment type="subcellular location">
    <subcellularLocation>
        <location evidence="1 7">Bacterial flagellum basal body</location>
    </subcellularLocation>
</comment>
<comment type="similarity">
    <text evidence="2 7">Belongs to the flagella basal body rod proteins family.</text>
</comment>
<dbReference type="Pfam" id="PF00460">
    <property type="entry name" value="Flg_bb_rod"/>
    <property type="match status" value="1"/>
</dbReference>
<feature type="domain" description="Flagellar hook protein FlgE/F/G-like D1" evidence="10">
    <location>
        <begin position="97"/>
        <end position="160"/>
    </location>
</feature>
<comment type="subunit">
    <text evidence="7">The basal body constitutes a major portion of the flagellar organelle and consists of four rings (L,P,S, and M) mounted on a central rod. The rod consists of about 26 subunits of FlgG in the distal portion, and FlgB, FlgC and FlgF are thought to build up the proximal portion of the rod with about 6 subunits each.</text>
</comment>
<evidence type="ECO:0000256" key="2">
    <source>
        <dbReference type="ARBA" id="ARBA00009677"/>
    </source>
</evidence>
<keyword evidence="11" id="KW-0969">Cilium</keyword>
<keyword evidence="4 7" id="KW-0975">Bacterial flagellum</keyword>
<evidence type="ECO:0000256" key="7">
    <source>
        <dbReference type="RuleBase" id="RU362116"/>
    </source>
</evidence>
<feature type="domain" description="Flagellar basal-body/hook protein C-terminal" evidence="9">
    <location>
        <begin position="216"/>
        <end position="260"/>
    </location>
</feature>
<evidence type="ECO:0000256" key="3">
    <source>
        <dbReference type="ARBA" id="ARBA00017948"/>
    </source>
</evidence>
<dbReference type="Pfam" id="PF22692">
    <property type="entry name" value="LlgE_F_G_D1"/>
    <property type="match status" value="1"/>
</dbReference>
<evidence type="ECO:0000313" key="11">
    <source>
        <dbReference type="EMBL" id="AKH44179.1"/>
    </source>
</evidence>
<dbReference type="Proteomes" id="UP000034392">
    <property type="component" value="Chromosome"/>
</dbReference>
<dbReference type="NCBIfam" id="TIGR03506">
    <property type="entry name" value="FlgEFG_subfam"/>
    <property type="match status" value="2"/>
</dbReference>
<name>A0A0F7KWX9_9SPHN</name>
<evidence type="ECO:0000313" key="12">
    <source>
        <dbReference type="Proteomes" id="UP000034392"/>
    </source>
</evidence>
<dbReference type="Pfam" id="PF06429">
    <property type="entry name" value="Flg_bbr_C"/>
    <property type="match status" value="1"/>
</dbReference>
<evidence type="ECO:0000256" key="6">
    <source>
        <dbReference type="NCBIfam" id="TIGR02488"/>
    </source>
</evidence>
<dbReference type="InterPro" id="IPR020013">
    <property type="entry name" value="Flagellar_FlgE/F/G"/>
</dbReference>
<dbReference type="KEGG" id="aay:WYH_03160"/>
<sequence>MPVSALQVARTGLEAQDARMRVVANNLANVGTTAFKRDRANFATLAYQDARIAGQRSSGETAYATGLNLGTGVAIQSTSQIVTQGALNTTGNALDLALDGDGYFQVELPGGQLGYTRAGNFTVSAEGQVVTQQGYVVQPAITIPEGASAISVSPDGIVSAQLPGESESAELGQLQIASFSNPAGLRAIGDNFLVETGASGVAQLGPGGENGRGGIRQGMLEASNVNIVEELVDMIECQRAYEINSKMVSSVDEMLRNANQTL</sequence>
<evidence type="ECO:0000259" key="10">
    <source>
        <dbReference type="Pfam" id="PF22692"/>
    </source>
</evidence>
<evidence type="ECO:0000256" key="1">
    <source>
        <dbReference type="ARBA" id="ARBA00004117"/>
    </source>
</evidence>
<dbReference type="InterPro" id="IPR037925">
    <property type="entry name" value="FlgE/F/G-like"/>
</dbReference>
<feature type="domain" description="Flagellar basal body rod protein N-terminal" evidence="8">
    <location>
        <begin position="6"/>
        <end position="36"/>
    </location>
</feature>
<evidence type="ECO:0000259" key="9">
    <source>
        <dbReference type="Pfam" id="PF06429"/>
    </source>
</evidence>
<dbReference type="PATRIC" id="fig|1267766.3.peg.3205"/>
<accession>A0A0F7KWX9</accession>
<dbReference type="RefSeq" id="WP_046904561.1">
    <property type="nucleotide sequence ID" value="NZ_CP011452.2"/>
</dbReference>
<dbReference type="GO" id="GO:0009426">
    <property type="term" value="C:bacterial-type flagellum basal body, distal rod"/>
    <property type="evidence" value="ECO:0007669"/>
    <property type="project" value="UniProtKB-UniRule"/>
</dbReference>
<keyword evidence="11" id="KW-0282">Flagellum</keyword>
<proteinExistence type="inferred from homology"/>
<protein>
    <recommendedName>
        <fullName evidence="3 6">Flagellar basal-body rod protein FlgG</fullName>
    </recommendedName>
    <alternativeName>
        <fullName evidence="5 7">Distal rod protein</fullName>
    </alternativeName>
</protein>
<keyword evidence="12" id="KW-1185">Reference proteome</keyword>
<dbReference type="AlphaFoldDB" id="A0A0F7KWX9"/>
<evidence type="ECO:0000256" key="4">
    <source>
        <dbReference type="ARBA" id="ARBA00023143"/>
    </source>
</evidence>
<reference evidence="11" key="1">
    <citation type="submission" date="2015-05" db="EMBL/GenBank/DDBJ databases">
        <title>The complete genome of Altererythrobacter atlanticus strain 26DY36.</title>
        <authorList>
            <person name="Wu Y.-H."/>
            <person name="Cheng H."/>
            <person name="Wu X.-W."/>
        </authorList>
    </citation>
    <scope>NUCLEOTIDE SEQUENCE [LARGE SCALE GENOMIC DNA]</scope>
    <source>
        <strain evidence="11">26DY36</strain>
    </source>
</reference>
<dbReference type="InterPro" id="IPR012834">
    <property type="entry name" value="FlgG_G_neg"/>
</dbReference>
<evidence type="ECO:0000259" key="8">
    <source>
        <dbReference type="Pfam" id="PF00460"/>
    </source>
</evidence>
<dbReference type="PANTHER" id="PTHR30435:SF19">
    <property type="entry name" value="FLAGELLAR BASAL-BODY ROD PROTEIN FLGG"/>
    <property type="match status" value="1"/>
</dbReference>
<keyword evidence="11" id="KW-0966">Cell projection</keyword>